<accession>A0A495XPV7</accession>
<organism evidence="3 4">
    <name type="scientific">Terracoccus luteus</name>
    <dbReference type="NCBI Taxonomy" id="53356"/>
    <lineage>
        <taxon>Bacteria</taxon>
        <taxon>Bacillati</taxon>
        <taxon>Actinomycetota</taxon>
        <taxon>Actinomycetes</taxon>
        <taxon>Micrococcales</taxon>
        <taxon>Intrasporangiaceae</taxon>
        <taxon>Terracoccus</taxon>
    </lineage>
</organism>
<keyword evidence="2" id="KW-1133">Transmembrane helix</keyword>
<feature type="compositionally biased region" description="Basic and acidic residues" evidence="1">
    <location>
        <begin position="112"/>
        <end position="179"/>
    </location>
</feature>
<keyword evidence="4" id="KW-1185">Reference proteome</keyword>
<evidence type="ECO:0000313" key="4">
    <source>
        <dbReference type="Proteomes" id="UP000278440"/>
    </source>
</evidence>
<dbReference type="AlphaFoldDB" id="A0A495XPV7"/>
<evidence type="ECO:0000256" key="1">
    <source>
        <dbReference type="SAM" id="MobiDB-lite"/>
    </source>
</evidence>
<evidence type="ECO:0000256" key="2">
    <source>
        <dbReference type="SAM" id="Phobius"/>
    </source>
</evidence>
<feature type="region of interest" description="Disordered" evidence="1">
    <location>
        <begin position="112"/>
        <end position="262"/>
    </location>
</feature>
<evidence type="ECO:0000313" key="3">
    <source>
        <dbReference type="EMBL" id="RKT76631.1"/>
    </source>
</evidence>
<proteinExistence type="predicted"/>
<gene>
    <name evidence="3" type="ORF">DFJ68_0026</name>
</gene>
<dbReference type="Proteomes" id="UP000278440">
    <property type="component" value="Unassembled WGS sequence"/>
</dbReference>
<dbReference type="EMBL" id="RBXT01000001">
    <property type="protein sequence ID" value="RKT76631.1"/>
    <property type="molecule type" value="Genomic_DNA"/>
</dbReference>
<keyword evidence="2" id="KW-0812">Transmembrane</keyword>
<sequence length="262" mass="28679">MARVSGPSTEKGIVMVVLGVLLLLVGVGGGVLAAVAARNGSGNVTVEALGFTHRAGVLEVAVYGAAVALVFCLGWALVAGAARRRARVKREDREREHIATVERRARADKEELERRFEEAGRRDEDFTRREKELSARHDGLDSRERELDERDRGLGERDRQLADRVREQEQRELEWRERQPPTVADVVTGRATGSVADGTARWVRPGESGTESGGGRRGGDDTVVDGEPVGRSRDTSDDATQAMPRVGHSDPTEQIPRTGDRR</sequence>
<feature type="transmembrane region" description="Helical" evidence="2">
    <location>
        <begin position="57"/>
        <end position="82"/>
    </location>
</feature>
<protein>
    <submittedName>
        <fullName evidence="3">Uncharacterized protein</fullName>
    </submittedName>
</protein>
<comment type="caution">
    <text evidence="3">The sequence shown here is derived from an EMBL/GenBank/DDBJ whole genome shotgun (WGS) entry which is preliminary data.</text>
</comment>
<feature type="transmembrane region" description="Helical" evidence="2">
    <location>
        <begin position="12"/>
        <end position="37"/>
    </location>
</feature>
<name>A0A495XPV7_9MICO</name>
<keyword evidence="2" id="KW-0472">Membrane</keyword>
<reference evidence="3 4" key="1">
    <citation type="submission" date="2018-10" db="EMBL/GenBank/DDBJ databases">
        <title>Sequencing the genomes of 1000 actinobacteria strains.</title>
        <authorList>
            <person name="Klenk H.-P."/>
        </authorList>
    </citation>
    <scope>NUCLEOTIDE SEQUENCE [LARGE SCALE GENOMIC DNA]</scope>
    <source>
        <strain evidence="3 4">DSM 44267</strain>
    </source>
</reference>